<comment type="function">
    <text evidence="7 9">Catalyzes the formation of 6,7-dimethyl-8-ribityllumazine by condensation of 5-amino-6-(D-ribitylamino)uracil with 3,4-dihydroxy-2-butanone 4-phosphate. This is the penultimate step in the biosynthesis of riboflavin.</text>
</comment>
<dbReference type="GO" id="GO:0005829">
    <property type="term" value="C:cytosol"/>
    <property type="evidence" value="ECO:0007669"/>
    <property type="project" value="TreeGrafter"/>
</dbReference>
<dbReference type="Gene3D" id="3.40.50.960">
    <property type="entry name" value="Lumazine/riboflavin synthase"/>
    <property type="match status" value="1"/>
</dbReference>
<dbReference type="PANTHER" id="PTHR21058">
    <property type="entry name" value="6,7-DIMETHYL-8-RIBITYLLUMAZINE SYNTHASE DMRL SYNTHASE LUMAZINE SYNTHASE"/>
    <property type="match status" value="1"/>
</dbReference>
<feature type="binding site" evidence="9">
    <location>
        <position position="115"/>
    </location>
    <ligand>
        <name>5-amino-6-(D-ribitylamino)uracil</name>
        <dbReference type="ChEBI" id="CHEBI:15934"/>
    </ligand>
</feature>
<proteinExistence type="inferred from homology"/>
<evidence type="ECO:0000256" key="8">
    <source>
        <dbReference type="ARBA" id="ARBA00072606"/>
    </source>
</evidence>
<feature type="binding site" evidence="9">
    <location>
        <begin position="87"/>
        <end position="88"/>
    </location>
    <ligand>
        <name>(2S)-2-hydroxy-3-oxobutyl phosphate</name>
        <dbReference type="ChEBI" id="CHEBI:58830"/>
    </ligand>
</feature>
<dbReference type="CDD" id="cd09209">
    <property type="entry name" value="Lumazine_synthase-I"/>
    <property type="match status" value="1"/>
</dbReference>
<dbReference type="GO" id="GO:0000906">
    <property type="term" value="F:6,7-dimethyl-8-ribityllumazine synthase activity"/>
    <property type="evidence" value="ECO:0007669"/>
    <property type="project" value="UniProtKB-UniRule"/>
</dbReference>
<dbReference type="Proteomes" id="UP000250928">
    <property type="component" value="Unassembled WGS sequence"/>
</dbReference>
<dbReference type="SUPFAM" id="SSF52121">
    <property type="entry name" value="Lumazine synthase"/>
    <property type="match status" value="1"/>
</dbReference>
<organism evidence="10 11">
    <name type="scientific">Candidatus Sedimenticola endophacoides</name>
    <dbReference type="NCBI Taxonomy" id="2548426"/>
    <lineage>
        <taxon>Bacteria</taxon>
        <taxon>Pseudomonadati</taxon>
        <taxon>Pseudomonadota</taxon>
        <taxon>Gammaproteobacteria</taxon>
        <taxon>Chromatiales</taxon>
        <taxon>Sedimenticolaceae</taxon>
        <taxon>Sedimenticola</taxon>
    </lineage>
</organism>
<sequence length="156" mass="16313">MAIKTIEGALTVHKARFCLVVARFNSFVVESLLEGAVDTLRRHGADEADITIVRVPGAFEMPLALEKIAAKGGFDAIVALGAVIRGGTPHFDYVAGECVKGMAQVSLQHGTPIAFGVLTVDTIEQAIERAGTKAGNKGGEAALSAIEMVNVLRQIG</sequence>
<dbReference type="EC" id="2.5.1.78" evidence="3 9"/>
<protein>
    <recommendedName>
        <fullName evidence="8 9">6,7-dimethyl-8-ribityllumazine synthase</fullName>
        <shortName evidence="9">DMRL synthase</shortName>
        <shortName evidence="9">LS</shortName>
        <shortName evidence="9">Lumazine synthase</shortName>
        <ecNumber evidence="3 9">2.5.1.78</ecNumber>
    </recommendedName>
</protein>
<dbReference type="InterPro" id="IPR034964">
    <property type="entry name" value="LS"/>
</dbReference>
<gene>
    <name evidence="9" type="primary">ribH</name>
    <name evidence="10" type="ORF">C3L24_05855</name>
</gene>
<dbReference type="GO" id="GO:0009231">
    <property type="term" value="P:riboflavin biosynthetic process"/>
    <property type="evidence" value="ECO:0007669"/>
    <property type="project" value="UniProtKB-UniRule"/>
</dbReference>
<evidence type="ECO:0000256" key="1">
    <source>
        <dbReference type="ARBA" id="ARBA00004917"/>
    </source>
</evidence>
<feature type="binding site" evidence="9">
    <location>
        <begin position="58"/>
        <end position="60"/>
    </location>
    <ligand>
        <name>5-amino-6-(D-ribitylamino)uracil</name>
        <dbReference type="ChEBI" id="CHEBI:15934"/>
    </ligand>
</feature>
<evidence type="ECO:0000256" key="6">
    <source>
        <dbReference type="ARBA" id="ARBA00048785"/>
    </source>
</evidence>
<keyword evidence="4 9" id="KW-0686">Riboflavin biosynthesis</keyword>
<dbReference type="FunFam" id="3.40.50.960:FF:000001">
    <property type="entry name" value="6,7-dimethyl-8-ribityllumazine synthase"/>
    <property type="match status" value="1"/>
</dbReference>
<dbReference type="InterPro" id="IPR036467">
    <property type="entry name" value="LS/RS_sf"/>
</dbReference>
<comment type="caution">
    <text evidence="10">The sequence shown here is derived from an EMBL/GenBank/DDBJ whole genome shotgun (WGS) entry which is preliminary data.</text>
</comment>
<accession>A0A657PTF9</accession>
<evidence type="ECO:0000256" key="2">
    <source>
        <dbReference type="ARBA" id="ARBA00007424"/>
    </source>
</evidence>
<reference evidence="10 11" key="1">
    <citation type="submission" date="2018-01" db="EMBL/GenBank/DDBJ databases">
        <title>Novel co-symbiosis in the lucinid bivalve Phacoides pectinatus.</title>
        <authorList>
            <person name="Lim S.J."/>
            <person name="Davis B.G."/>
            <person name="Gill D.E."/>
            <person name="Engel A.S."/>
            <person name="Anderson L.C."/>
            <person name="Campbell B.J."/>
        </authorList>
    </citation>
    <scope>NUCLEOTIDE SEQUENCE [LARGE SCALE GENOMIC DNA]</scope>
    <source>
        <strain evidence="10">N3_P5</strain>
    </source>
</reference>
<keyword evidence="5 9" id="KW-0808">Transferase</keyword>
<dbReference type="NCBIfam" id="TIGR00114">
    <property type="entry name" value="lumazine-synth"/>
    <property type="match status" value="1"/>
</dbReference>
<dbReference type="EMBL" id="PQCO01000177">
    <property type="protein sequence ID" value="PUE02603.1"/>
    <property type="molecule type" value="Genomic_DNA"/>
</dbReference>
<dbReference type="Pfam" id="PF00885">
    <property type="entry name" value="DMRL_synthase"/>
    <property type="match status" value="1"/>
</dbReference>
<feature type="active site" description="Proton donor" evidence="9">
    <location>
        <position position="90"/>
    </location>
</feature>
<comment type="similarity">
    <text evidence="2 9">Belongs to the DMRL synthase family.</text>
</comment>
<dbReference type="PANTHER" id="PTHR21058:SF0">
    <property type="entry name" value="6,7-DIMETHYL-8-RIBITYLLUMAZINE SYNTHASE"/>
    <property type="match status" value="1"/>
</dbReference>
<dbReference type="UniPathway" id="UPA00275">
    <property type="reaction ID" value="UER00404"/>
</dbReference>
<dbReference type="AlphaFoldDB" id="A0A657PTF9"/>
<comment type="catalytic activity">
    <reaction evidence="6 9">
        <text>(2S)-2-hydroxy-3-oxobutyl phosphate + 5-amino-6-(D-ribitylamino)uracil = 6,7-dimethyl-8-(1-D-ribityl)lumazine + phosphate + 2 H2O + H(+)</text>
        <dbReference type="Rhea" id="RHEA:26152"/>
        <dbReference type="ChEBI" id="CHEBI:15377"/>
        <dbReference type="ChEBI" id="CHEBI:15378"/>
        <dbReference type="ChEBI" id="CHEBI:15934"/>
        <dbReference type="ChEBI" id="CHEBI:43474"/>
        <dbReference type="ChEBI" id="CHEBI:58201"/>
        <dbReference type="ChEBI" id="CHEBI:58830"/>
        <dbReference type="EC" id="2.5.1.78"/>
    </reaction>
</comment>
<evidence type="ECO:0000313" key="11">
    <source>
        <dbReference type="Proteomes" id="UP000250928"/>
    </source>
</evidence>
<feature type="binding site" evidence="9">
    <location>
        <position position="24"/>
    </location>
    <ligand>
        <name>5-amino-6-(D-ribitylamino)uracil</name>
        <dbReference type="ChEBI" id="CHEBI:15934"/>
    </ligand>
</feature>
<comment type="subunit">
    <text evidence="9">Forms an icosahedral capsid composed of 60 subunits, arranged as a dodecamer of pentamers.</text>
</comment>
<comment type="pathway">
    <text evidence="1 9">Cofactor biosynthesis; riboflavin biosynthesis; riboflavin from 2-hydroxy-3-oxobutyl phosphate and 5-amino-6-(D-ribitylamino)uracil: step 1/2.</text>
</comment>
<name>A0A657PTF9_9GAMM</name>
<evidence type="ECO:0000256" key="9">
    <source>
        <dbReference type="HAMAP-Rule" id="MF_00178"/>
    </source>
</evidence>
<evidence type="ECO:0000256" key="7">
    <source>
        <dbReference type="ARBA" id="ARBA00058151"/>
    </source>
</evidence>
<dbReference type="HAMAP" id="MF_00178">
    <property type="entry name" value="Lumazine_synth"/>
    <property type="match status" value="1"/>
</dbReference>
<evidence type="ECO:0000256" key="5">
    <source>
        <dbReference type="ARBA" id="ARBA00022679"/>
    </source>
</evidence>
<evidence type="ECO:0000256" key="3">
    <source>
        <dbReference type="ARBA" id="ARBA00012664"/>
    </source>
</evidence>
<dbReference type="GO" id="GO:0009349">
    <property type="term" value="C:riboflavin synthase complex"/>
    <property type="evidence" value="ECO:0007669"/>
    <property type="project" value="UniProtKB-UniRule"/>
</dbReference>
<feature type="binding site" evidence="9">
    <location>
        <begin position="82"/>
        <end position="84"/>
    </location>
    <ligand>
        <name>5-amino-6-(D-ribitylamino)uracil</name>
        <dbReference type="ChEBI" id="CHEBI:15934"/>
    </ligand>
</feature>
<dbReference type="NCBIfam" id="NF000812">
    <property type="entry name" value="PRK00061.1-4"/>
    <property type="match status" value="1"/>
</dbReference>
<evidence type="ECO:0000256" key="4">
    <source>
        <dbReference type="ARBA" id="ARBA00022619"/>
    </source>
</evidence>
<feature type="binding site" evidence="9">
    <location>
        <position position="129"/>
    </location>
    <ligand>
        <name>(2S)-2-hydroxy-3-oxobutyl phosphate</name>
        <dbReference type="ChEBI" id="CHEBI:58830"/>
    </ligand>
</feature>
<dbReference type="InterPro" id="IPR002180">
    <property type="entry name" value="LS/RS"/>
</dbReference>
<evidence type="ECO:0000313" key="10">
    <source>
        <dbReference type="EMBL" id="PUE02603.1"/>
    </source>
</evidence>